<evidence type="ECO:0000313" key="2">
    <source>
        <dbReference type="EMBL" id="GAA1421907.1"/>
    </source>
</evidence>
<gene>
    <name evidence="2" type="ORF">GCM10009640_13800</name>
</gene>
<evidence type="ECO:0000256" key="1">
    <source>
        <dbReference type="SAM" id="MobiDB-lite"/>
    </source>
</evidence>
<proteinExistence type="predicted"/>
<reference evidence="2 3" key="1">
    <citation type="journal article" date="2019" name="Int. J. Syst. Evol. Microbiol.">
        <title>The Global Catalogue of Microorganisms (GCM) 10K type strain sequencing project: providing services to taxonomists for standard genome sequencing and annotation.</title>
        <authorList>
            <consortium name="The Broad Institute Genomics Platform"/>
            <consortium name="The Broad Institute Genome Sequencing Center for Infectious Disease"/>
            <person name="Wu L."/>
            <person name="Ma J."/>
        </authorList>
    </citation>
    <scope>NUCLEOTIDE SEQUENCE [LARGE SCALE GENOMIC DNA]</scope>
    <source>
        <strain evidence="2 3">JCM 12398</strain>
    </source>
</reference>
<feature type="region of interest" description="Disordered" evidence="1">
    <location>
        <begin position="15"/>
        <end position="75"/>
    </location>
</feature>
<organism evidence="2 3">
    <name type="scientific">Agrococcus citreus</name>
    <dbReference type="NCBI Taxonomy" id="84643"/>
    <lineage>
        <taxon>Bacteria</taxon>
        <taxon>Bacillati</taxon>
        <taxon>Actinomycetota</taxon>
        <taxon>Actinomycetes</taxon>
        <taxon>Micrococcales</taxon>
        <taxon>Microbacteriaceae</taxon>
        <taxon>Agrococcus</taxon>
    </lineage>
</organism>
<accession>A0ABN1YTF7</accession>
<sequence>MGIDDLVNKAKDALGSEHGERLSDQGIQGAGDGFDRLSGERFAEHTDTVQEHGDRLLGHDADAADRQTQDDAPRQ</sequence>
<comment type="caution">
    <text evidence="2">The sequence shown here is derived from an EMBL/GenBank/DDBJ whole genome shotgun (WGS) entry which is preliminary data.</text>
</comment>
<evidence type="ECO:0008006" key="4">
    <source>
        <dbReference type="Google" id="ProtNLM"/>
    </source>
</evidence>
<name>A0ABN1YTF7_9MICO</name>
<dbReference type="RefSeq" id="WP_343918779.1">
    <property type="nucleotide sequence ID" value="NZ_BAAAKK010000003.1"/>
</dbReference>
<protein>
    <recommendedName>
        <fullName evidence="4">MT0933-like antitoxin protein</fullName>
    </recommendedName>
</protein>
<dbReference type="Proteomes" id="UP001501266">
    <property type="component" value="Unassembled WGS sequence"/>
</dbReference>
<feature type="compositionally biased region" description="Basic and acidic residues" evidence="1">
    <location>
        <begin position="33"/>
        <end position="75"/>
    </location>
</feature>
<keyword evidence="3" id="KW-1185">Reference proteome</keyword>
<evidence type="ECO:0000313" key="3">
    <source>
        <dbReference type="Proteomes" id="UP001501266"/>
    </source>
</evidence>
<dbReference type="EMBL" id="BAAAKK010000003">
    <property type="protein sequence ID" value="GAA1421907.1"/>
    <property type="molecule type" value="Genomic_DNA"/>
</dbReference>